<dbReference type="STRING" id="22663.A0A2I0KSM0"/>
<sequence>MDPTHSFNVKVVGNEPFLTSYEGQYVNYVVPTLLNLQQSLAKANLAGSVKLVVPCNADAYEANLPSQGAFRPELTDIMTQLVSFLNTNGSPFV</sequence>
<dbReference type="InterPro" id="IPR044965">
    <property type="entry name" value="Glyco_hydro_17_plant"/>
</dbReference>
<comment type="caution">
    <text evidence="1">The sequence shown here is derived from an EMBL/GenBank/DDBJ whole genome shotgun (WGS) entry which is preliminary data.</text>
</comment>
<name>A0A2I0KSM0_PUNGR</name>
<protein>
    <submittedName>
        <fullName evidence="1">Uncharacterized protein</fullName>
    </submittedName>
</protein>
<keyword evidence="2" id="KW-1185">Reference proteome</keyword>
<dbReference type="PANTHER" id="PTHR32227">
    <property type="entry name" value="GLUCAN ENDO-1,3-BETA-GLUCOSIDASE BG1-RELATED-RELATED"/>
    <property type="match status" value="1"/>
</dbReference>
<reference evidence="1 2" key="1">
    <citation type="submission" date="2017-11" db="EMBL/GenBank/DDBJ databases">
        <title>De-novo sequencing of pomegranate (Punica granatum L.) genome.</title>
        <authorList>
            <person name="Akparov Z."/>
            <person name="Amiraslanov A."/>
            <person name="Hajiyeva S."/>
            <person name="Abbasov M."/>
            <person name="Kaur K."/>
            <person name="Hamwieh A."/>
            <person name="Solovyev V."/>
            <person name="Salamov A."/>
            <person name="Braich B."/>
            <person name="Kosarev P."/>
            <person name="Mahmoud A."/>
            <person name="Hajiyev E."/>
            <person name="Babayeva S."/>
            <person name="Izzatullayeva V."/>
            <person name="Mammadov A."/>
            <person name="Mammadov A."/>
            <person name="Sharifova S."/>
            <person name="Ojaghi J."/>
            <person name="Eynullazada K."/>
            <person name="Bayramov B."/>
            <person name="Abdulazimova A."/>
            <person name="Shahmuradov I."/>
        </authorList>
    </citation>
    <scope>NUCLEOTIDE SEQUENCE [LARGE SCALE GENOMIC DNA]</scope>
    <source>
        <strain evidence="2">cv. AG2017</strain>
        <tissue evidence="1">Leaf</tissue>
    </source>
</reference>
<evidence type="ECO:0000313" key="2">
    <source>
        <dbReference type="Proteomes" id="UP000233551"/>
    </source>
</evidence>
<evidence type="ECO:0000313" key="1">
    <source>
        <dbReference type="EMBL" id="PKI71471.1"/>
    </source>
</evidence>
<dbReference type="InterPro" id="IPR017853">
    <property type="entry name" value="GH"/>
</dbReference>
<dbReference type="Proteomes" id="UP000233551">
    <property type="component" value="Unassembled WGS sequence"/>
</dbReference>
<dbReference type="GO" id="GO:0005975">
    <property type="term" value="P:carbohydrate metabolic process"/>
    <property type="evidence" value="ECO:0007669"/>
    <property type="project" value="InterPro"/>
</dbReference>
<accession>A0A2I0KSM0</accession>
<dbReference type="SUPFAM" id="SSF51445">
    <property type="entry name" value="(Trans)glycosidases"/>
    <property type="match status" value="1"/>
</dbReference>
<dbReference type="EMBL" id="PGOL01000373">
    <property type="protein sequence ID" value="PKI71471.1"/>
    <property type="molecule type" value="Genomic_DNA"/>
</dbReference>
<organism evidence="1 2">
    <name type="scientific">Punica granatum</name>
    <name type="common">Pomegranate</name>
    <dbReference type="NCBI Taxonomy" id="22663"/>
    <lineage>
        <taxon>Eukaryota</taxon>
        <taxon>Viridiplantae</taxon>
        <taxon>Streptophyta</taxon>
        <taxon>Embryophyta</taxon>
        <taxon>Tracheophyta</taxon>
        <taxon>Spermatophyta</taxon>
        <taxon>Magnoliopsida</taxon>
        <taxon>eudicotyledons</taxon>
        <taxon>Gunneridae</taxon>
        <taxon>Pentapetalae</taxon>
        <taxon>rosids</taxon>
        <taxon>malvids</taxon>
        <taxon>Myrtales</taxon>
        <taxon>Lythraceae</taxon>
        <taxon>Punica</taxon>
    </lineage>
</organism>
<dbReference type="Gene3D" id="3.20.20.80">
    <property type="entry name" value="Glycosidases"/>
    <property type="match status" value="1"/>
</dbReference>
<feature type="non-terminal residue" evidence="1">
    <location>
        <position position="93"/>
    </location>
</feature>
<proteinExistence type="predicted"/>
<dbReference type="AlphaFoldDB" id="A0A2I0KSM0"/>
<dbReference type="GO" id="GO:0004553">
    <property type="term" value="F:hydrolase activity, hydrolyzing O-glycosyl compounds"/>
    <property type="evidence" value="ECO:0007669"/>
    <property type="project" value="InterPro"/>
</dbReference>
<gene>
    <name evidence="1" type="ORF">CRG98_008144</name>
</gene>